<keyword evidence="6" id="KW-1185">Reference proteome</keyword>
<keyword evidence="1" id="KW-0645">Protease</keyword>
<evidence type="ECO:0000313" key="5">
    <source>
        <dbReference type="Ensembl" id="ENSMUNP00000029959.1"/>
    </source>
</evidence>
<dbReference type="GO" id="GO:0004190">
    <property type="term" value="F:aspartic-type endopeptidase activity"/>
    <property type="evidence" value="ECO:0007669"/>
    <property type="project" value="UniProtKB-KW"/>
</dbReference>
<proteinExistence type="predicted"/>
<name>A0A8V5GZ61_MELUD</name>
<keyword evidence="3" id="KW-0378">Hydrolase</keyword>
<dbReference type="AlphaFoldDB" id="A0A8V5GZ61"/>
<evidence type="ECO:0000256" key="2">
    <source>
        <dbReference type="ARBA" id="ARBA00022750"/>
    </source>
</evidence>
<dbReference type="SUPFAM" id="SSF51283">
    <property type="entry name" value="dUTPase-like"/>
    <property type="match status" value="1"/>
</dbReference>
<dbReference type="GO" id="GO:0006508">
    <property type="term" value="P:proteolysis"/>
    <property type="evidence" value="ECO:0007669"/>
    <property type="project" value="UniProtKB-KW"/>
</dbReference>
<reference evidence="5" key="1">
    <citation type="submission" date="2020-03" db="EMBL/GenBank/DDBJ databases">
        <title>Melopsittacus undulatus (budgerigar) genome, bMelUnd1, maternal haplotype with Z.</title>
        <authorList>
            <person name="Gedman G."/>
            <person name="Mountcastle J."/>
            <person name="Haase B."/>
            <person name="Formenti G."/>
            <person name="Wright T."/>
            <person name="Apodaca J."/>
            <person name="Pelan S."/>
            <person name="Chow W."/>
            <person name="Rhie A."/>
            <person name="Howe K."/>
            <person name="Fedrigo O."/>
            <person name="Jarvis E.D."/>
        </authorList>
    </citation>
    <scope>NUCLEOTIDE SEQUENCE [LARGE SCALE GENOMIC DNA]</scope>
</reference>
<dbReference type="PANTHER" id="PTHR19422:SF123">
    <property type="entry name" value="RT1 CLASS I, LOCUS CE15"/>
    <property type="match status" value="1"/>
</dbReference>
<evidence type="ECO:0000259" key="4">
    <source>
        <dbReference type="Pfam" id="PF00692"/>
    </source>
</evidence>
<dbReference type="CDD" id="cd07557">
    <property type="entry name" value="trimeric_dUTPase"/>
    <property type="match status" value="1"/>
</dbReference>
<dbReference type="Proteomes" id="UP000694405">
    <property type="component" value="Unassembled WGS sequence"/>
</dbReference>
<sequence length="136" mass="14445">MLRLLITRLLLIYCLTPTAGSAGVDLATAVDITLLNTQVRLVDSVLWGPLGRGLSVLLIGHSSVSHCGIFVVPGLSDADFHGNIKLMVYTLCPPVTIPKGEKIAQLVPFEAKVPCQGERERGSGGFGSTDHPEVLL</sequence>
<dbReference type="Gene3D" id="2.70.40.10">
    <property type="match status" value="1"/>
</dbReference>
<reference evidence="5" key="3">
    <citation type="submission" date="2025-09" db="UniProtKB">
        <authorList>
            <consortium name="Ensembl"/>
        </authorList>
    </citation>
    <scope>IDENTIFICATION</scope>
</reference>
<reference evidence="5" key="2">
    <citation type="submission" date="2025-08" db="UniProtKB">
        <authorList>
            <consortium name="Ensembl"/>
        </authorList>
    </citation>
    <scope>IDENTIFICATION</scope>
</reference>
<dbReference type="InterPro" id="IPR051592">
    <property type="entry name" value="HERV-K_Pro_peptidase_A2"/>
</dbReference>
<evidence type="ECO:0000313" key="6">
    <source>
        <dbReference type="Proteomes" id="UP000694405"/>
    </source>
</evidence>
<dbReference type="PANTHER" id="PTHR19422">
    <property type="entry name" value="GAG RETROVIRAL POLYPROTEIN"/>
    <property type="match status" value="1"/>
</dbReference>
<dbReference type="InterPro" id="IPR036157">
    <property type="entry name" value="dUTPase-like_sf"/>
</dbReference>
<dbReference type="Pfam" id="PF00692">
    <property type="entry name" value="dUTPase"/>
    <property type="match status" value="1"/>
</dbReference>
<feature type="domain" description="dUTPase-like" evidence="4">
    <location>
        <begin position="17"/>
        <end position="129"/>
    </location>
</feature>
<evidence type="ECO:0000256" key="1">
    <source>
        <dbReference type="ARBA" id="ARBA00022670"/>
    </source>
</evidence>
<keyword evidence="2" id="KW-0064">Aspartyl protease</keyword>
<accession>A0A8V5GZ61</accession>
<evidence type="ECO:0000256" key="3">
    <source>
        <dbReference type="ARBA" id="ARBA00022801"/>
    </source>
</evidence>
<dbReference type="Ensembl" id="ENSMUNT00000035926.1">
    <property type="protein sequence ID" value="ENSMUNP00000029959.1"/>
    <property type="gene ID" value="ENSMUNG00000017576.1"/>
</dbReference>
<protein>
    <recommendedName>
        <fullName evidence="4">dUTPase-like domain-containing protein</fullName>
    </recommendedName>
</protein>
<dbReference type="InterPro" id="IPR029054">
    <property type="entry name" value="dUTPase-like"/>
</dbReference>
<organism evidence="5 6">
    <name type="scientific">Melopsittacus undulatus</name>
    <name type="common">Budgerigar</name>
    <name type="synonym">Psittacus undulatus</name>
    <dbReference type="NCBI Taxonomy" id="13146"/>
    <lineage>
        <taxon>Eukaryota</taxon>
        <taxon>Metazoa</taxon>
        <taxon>Chordata</taxon>
        <taxon>Craniata</taxon>
        <taxon>Vertebrata</taxon>
        <taxon>Euteleostomi</taxon>
        <taxon>Archelosauria</taxon>
        <taxon>Archosauria</taxon>
        <taxon>Dinosauria</taxon>
        <taxon>Saurischia</taxon>
        <taxon>Theropoda</taxon>
        <taxon>Coelurosauria</taxon>
        <taxon>Aves</taxon>
        <taxon>Neognathae</taxon>
        <taxon>Neoaves</taxon>
        <taxon>Telluraves</taxon>
        <taxon>Australaves</taxon>
        <taxon>Psittaciformes</taxon>
        <taxon>Psittaculidae</taxon>
        <taxon>Melopsittacus</taxon>
    </lineage>
</organism>
<dbReference type="InterPro" id="IPR033704">
    <property type="entry name" value="dUTPase_trimeric"/>
</dbReference>